<dbReference type="HOGENOM" id="CLU_1077426_0_0_6"/>
<name>A0A090AL21_9GAMM</name>
<accession>A0A090AL21</accession>
<gene>
    <name evidence="1" type="ORF">THII_2125</name>
</gene>
<proteinExistence type="predicted"/>
<organism evidence="1 2">
    <name type="scientific">Thioploca ingrica</name>
    <dbReference type="NCBI Taxonomy" id="40754"/>
    <lineage>
        <taxon>Bacteria</taxon>
        <taxon>Pseudomonadati</taxon>
        <taxon>Pseudomonadota</taxon>
        <taxon>Gammaproteobacteria</taxon>
        <taxon>Thiotrichales</taxon>
        <taxon>Thiotrichaceae</taxon>
        <taxon>Thioploca</taxon>
    </lineage>
</organism>
<sequence>MKMFPKINVIKEKIMNSQKKRSIMTLIAGLFILLSSFVTNAQSQPMVVVLNYDRPAPAVDNWMGWPGFNPLGYWEYKYPVTEPWTPVPMERALGCYERTLPGGIPINDQNLPLFRSLLGQSVRAPVEDPITRQIIIIIVVIRDVYVIRGAESCQQLKDDGLLPKPTPLLATGVELDAFTSGNGVDLTLTTLAEPNTAGLTILRGEKLDNGGTKITAVCEFNSGGSPYTCTDNAVGDVYRVLEKEYNGNLIVYDEVVPK</sequence>
<dbReference type="KEGG" id="tig:THII_2125"/>
<evidence type="ECO:0000313" key="1">
    <source>
        <dbReference type="EMBL" id="BAP56422.1"/>
    </source>
</evidence>
<keyword evidence="2" id="KW-1185">Reference proteome</keyword>
<reference evidence="1 2" key="1">
    <citation type="journal article" date="2014" name="ISME J.">
        <title>Ecophysiology of Thioploca ingrica as revealed by the complete genome sequence supplemented with proteomic evidence.</title>
        <authorList>
            <person name="Kojima H."/>
            <person name="Ogura Y."/>
            <person name="Yamamoto N."/>
            <person name="Togashi T."/>
            <person name="Mori H."/>
            <person name="Watanabe T."/>
            <person name="Nemoto F."/>
            <person name="Kurokawa K."/>
            <person name="Hayashi T."/>
            <person name="Fukui M."/>
        </authorList>
    </citation>
    <scope>NUCLEOTIDE SEQUENCE [LARGE SCALE GENOMIC DNA]</scope>
</reference>
<dbReference type="AlphaFoldDB" id="A0A090AL21"/>
<protein>
    <submittedName>
        <fullName evidence="1">Uncharacterized protein</fullName>
    </submittedName>
</protein>
<dbReference type="Proteomes" id="UP000031623">
    <property type="component" value="Chromosome"/>
</dbReference>
<evidence type="ECO:0000313" key="2">
    <source>
        <dbReference type="Proteomes" id="UP000031623"/>
    </source>
</evidence>
<dbReference type="EMBL" id="AP014633">
    <property type="protein sequence ID" value="BAP56422.1"/>
    <property type="molecule type" value="Genomic_DNA"/>
</dbReference>